<feature type="transmembrane region" description="Helical" evidence="9">
    <location>
        <begin position="52"/>
        <end position="78"/>
    </location>
</feature>
<dbReference type="GO" id="GO:0010041">
    <property type="term" value="P:response to iron(III) ion"/>
    <property type="evidence" value="ECO:0007669"/>
    <property type="project" value="TreeGrafter"/>
</dbReference>
<keyword evidence="11" id="KW-1185">Reference proteome</keyword>
<name>A0A1X7PI04_9MICO</name>
<evidence type="ECO:0000313" key="10">
    <source>
        <dbReference type="EMBL" id="SMH51001.1"/>
    </source>
</evidence>
<feature type="transmembrane region" description="Helical" evidence="9">
    <location>
        <begin position="125"/>
        <end position="146"/>
    </location>
</feature>
<feature type="transmembrane region" description="Helical" evidence="9">
    <location>
        <begin position="318"/>
        <end position="344"/>
    </location>
</feature>
<sequence length="567" mass="59958">MDGDSASRASPALRPPADAPTARGRPSVGSWARARFSSLGAPPTGRRVPGSVTVFVLVLVIGAAASVVSVSSGAGITYRDEQLHLTIARRLVDSTSPGFQQLGTVWLPVPHLILAPFVIDFGWWVSGAGAAAVGTLCLALSASALYRISARMRFGRTARLATVAGFVSSPAVLYVFTTPLTEPVLIAGLLGCVAGLARWATDRRPHSIGETAVFCGVPLAIAVMSRYEGWALLLGGTAFVLVVSFRRDRRIARAVASAMGLALPSLVAIAWWLAYNTAIYGNPLEFANGPFSAAELQRGITEAGLVTTAGNPGMAVYVYVWSVVEAFGPVTVALTLAGAAVLAVRDGLSDRALLLGLTAVPALFSLVSLAAGQSVMYSDHTLPTGWWNTRYALVAGLVAAVMIGFLVQTVVELHGRGGGWLAGRTFRPALGAVVLLALGGQSLWMLEEPGRVAVLAEAADQRVAFADLRRSFTWLGGEYDGGGILVDESQNPFVLDLGLPLVELVDYAAGEAFVRAQEDPKGAVEWILLNESNDSDTITKLLAAHPERLDRFTLVHSDGPYRIYRRW</sequence>
<evidence type="ECO:0000256" key="8">
    <source>
        <dbReference type="SAM" id="MobiDB-lite"/>
    </source>
</evidence>
<keyword evidence="3" id="KW-0328">Glycosyltransferase</keyword>
<feature type="transmembrane region" description="Helical" evidence="9">
    <location>
        <begin position="351"/>
        <end position="371"/>
    </location>
</feature>
<gene>
    <name evidence="10" type="ORF">SAMN06295885_3654</name>
</gene>
<feature type="transmembrane region" description="Helical" evidence="9">
    <location>
        <begin position="391"/>
        <end position="413"/>
    </location>
</feature>
<dbReference type="GO" id="GO:0009103">
    <property type="term" value="P:lipopolysaccharide biosynthetic process"/>
    <property type="evidence" value="ECO:0007669"/>
    <property type="project" value="UniProtKB-ARBA"/>
</dbReference>
<feature type="transmembrane region" description="Helical" evidence="9">
    <location>
        <begin position="230"/>
        <end position="247"/>
    </location>
</feature>
<keyword evidence="4" id="KW-0808">Transferase</keyword>
<dbReference type="OrthoDB" id="9810303at2"/>
<comment type="subcellular location">
    <subcellularLocation>
        <location evidence="1">Cell membrane</location>
        <topology evidence="1">Multi-pass membrane protein</topology>
    </subcellularLocation>
</comment>
<evidence type="ECO:0000256" key="9">
    <source>
        <dbReference type="SAM" id="Phobius"/>
    </source>
</evidence>
<feature type="transmembrane region" description="Helical" evidence="9">
    <location>
        <begin position="425"/>
        <end position="446"/>
    </location>
</feature>
<feature type="transmembrane region" description="Helical" evidence="9">
    <location>
        <begin position="158"/>
        <end position="177"/>
    </location>
</feature>
<feature type="transmembrane region" description="Helical" evidence="9">
    <location>
        <begin position="254"/>
        <end position="274"/>
    </location>
</feature>
<evidence type="ECO:0000256" key="7">
    <source>
        <dbReference type="ARBA" id="ARBA00023136"/>
    </source>
</evidence>
<evidence type="ECO:0000256" key="6">
    <source>
        <dbReference type="ARBA" id="ARBA00022989"/>
    </source>
</evidence>
<evidence type="ECO:0000256" key="5">
    <source>
        <dbReference type="ARBA" id="ARBA00022692"/>
    </source>
</evidence>
<feature type="compositionally biased region" description="Low complexity" evidence="8">
    <location>
        <begin position="1"/>
        <end position="12"/>
    </location>
</feature>
<evidence type="ECO:0000313" key="11">
    <source>
        <dbReference type="Proteomes" id="UP000193711"/>
    </source>
</evidence>
<feature type="region of interest" description="Disordered" evidence="8">
    <location>
        <begin position="1"/>
        <end position="28"/>
    </location>
</feature>
<dbReference type="PANTHER" id="PTHR33908">
    <property type="entry name" value="MANNOSYLTRANSFERASE YKCB-RELATED"/>
    <property type="match status" value="1"/>
</dbReference>
<dbReference type="InterPro" id="IPR050297">
    <property type="entry name" value="LipidA_mod_glycosyltrf_83"/>
</dbReference>
<dbReference type="PANTHER" id="PTHR33908:SF3">
    <property type="entry name" value="UNDECAPRENYL PHOSPHATE-ALPHA-4-AMINO-4-DEOXY-L-ARABINOSE ARABINOSYL TRANSFERASE"/>
    <property type="match status" value="1"/>
</dbReference>
<evidence type="ECO:0000256" key="1">
    <source>
        <dbReference type="ARBA" id="ARBA00004651"/>
    </source>
</evidence>
<keyword evidence="7 9" id="KW-0472">Membrane</keyword>
<keyword evidence="2" id="KW-1003">Cell membrane</keyword>
<protein>
    <recommendedName>
        <fullName evidence="12">4-amino-4-deoxy-L-arabinose transferase</fullName>
    </recommendedName>
</protein>
<dbReference type="RefSeq" id="WP_085478036.1">
    <property type="nucleotide sequence ID" value="NZ_FXBM01000004.1"/>
</dbReference>
<evidence type="ECO:0000256" key="4">
    <source>
        <dbReference type="ARBA" id="ARBA00022679"/>
    </source>
</evidence>
<dbReference type="STRING" id="1891671.SAMN06295885_3654"/>
<dbReference type="EMBL" id="FXBM01000004">
    <property type="protein sequence ID" value="SMH51001.1"/>
    <property type="molecule type" value="Genomic_DNA"/>
</dbReference>
<dbReference type="AlphaFoldDB" id="A0A1X7PI04"/>
<evidence type="ECO:0000256" key="2">
    <source>
        <dbReference type="ARBA" id="ARBA00022475"/>
    </source>
</evidence>
<dbReference type="Proteomes" id="UP000193711">
    <property type="component" value="Unassembled WGS sequence"/>
</dbReference>
<dbReference type="GO" id="GO:0005886">
    <property type="term" value="C:plasma membrane"/>
    <property type="evidence" value="ECO:0007669"/>
    <property type="project" value="UniProtKB-SubCell"/>
</dbReference>
<organism evidence="10 11">
    <name type="scientific">Rathayibacter oskolensis</name>
    <dbReference type="NCBI Taxonomy" id="1891671"/>
    <lineage>
        <taxon>Bacteria</taxon>
        <taxon>Bacillati</taxon>
        <taxon>Actinomycetota</taxon>
        <taxon>Actinomycetes</taxon>
        <taxon>Micrococcales</taxon>
        <taxon>Microbacteriaceae</taxon>
        <taxon>Rathayibacter</taxon>
    </lineage>
</organism>
<keyword evidence="6 9" id="KW-1133">Transmembrane helix</keyword>
<accession>A0A1X7PI04</accession>
<dbReference type="GO" id="GO:0016763">
    <property type="term" value="F:pentosyltransferase activity"/>
    <property type="evidence" value="ECO:0007669"/>
    <property type="project" value="TreeGrafter"/>
</dbReference>
<proteinExistence type="predicted"/>
<reference evidence="11" key="1">
    <citation type="submission" date="2017-04" db="EMBL/GenBank/DDBJ databases">
        <authorList>
            <person name="Varghese N."/>
            <person name="Submissions S."/>
        </authorList>
    </citation>
    <scope>NUCLEOTIDE SEQUENCE [LARGE SCALE GENOMIC DNA]</scope>
    <source>
        <strain evidence="11">VKM Ac-2121</strain>
    </source>
</reference>
<keyword evidence="5 9" id="KW-0812">Transmembrane</keyword>
<evidence type="ECO:0008006" key="12">
    <source>
        <dbReference type="Google" id="ProtNLM"/>
    </source>
</evidence>
<evidence type="ECO:0000256" key="3">
    <source>
        <dbReference type="ARBA" id="ARBA00022676"/>
    </source>
</evidence>